<evidence type="ECO:0000256" key="8">
    <source>
        <dbReference type="ARBA" id="ARBA00022990"/>
    </source>
</evidence>
<evidence type="ECO:0000256" key="6">
    <source>
        <dbReference type="ARBA" id="ARBA00022787"/>
    </source>
</evidence>
<evidence type="ECO:0007829" key="17">
    <source>
        <dbReference type="PeptideAtlas" id="A0A0P0V1K5"/>
    </source>
</evidence>
<evidence type="ECO:0000256" key="10">
    <source>
        <dbReference type="ARBA" id="ARBA00023114"/>
    </source>
</evidence>
<dbReference type="FunFam" id="2.40.160.10:FF:000010">
    <property type="entry name" value="Mitochondrial import receptor subunit TOM40-1"/>
    <property type="match status" value="1"/>
</dbReference>
<name>A0A0P0V1K5_ORYSJ</name>
<dbReference type="FunCoup" id="A0A0P0V1K5">
    <property type="interactions" value="2235"/>
</dbReference>
<keyword evidence="12" id="KW-0472">Membrane</keyword>
<comment type="similarity">
    <text evidence="2">Belongs to the Tom40 family.</text>
</comment>
<feature type="compositionally biased region" description="Basic residues" evidence="14">
    <location>
        <begin position="91"/>
        <end position="107"/>
    </location>
</feature>
<keyword evidence="5" id="KW-0812">Transmembrane</keyword>
<reference evidence="16" key="1">
    <citation type="journal article" date="2005" name="Nature">
        <title>The map-based sequence of the rice genome.</title>
        <authorList>
            <consortium name="International rice genome sequencing project (IRGSP)"/>
            <person name="Matsumoto T."/>
            <person name="Wu J."/>
            <person name="Kanamori H."/>
            <person name="Katayose Y."/>
            <person name="Fujisawa M."/>
            <person name="Namiki N."/>
            <person name="Mizuno H."/>
            <person name="Yamamoto K."/>
            <person name="Antonio B.A."/>
            <person name="Baba T."/>
            <person name="Sakata K."/>
            <person name="Nagamura Y."/>
            <person name="Aoki H."/>
            <person name="Arikawa K."/>
            <person name="Arita K."/>
            <person name="Bito T."/>
            <person name="Chiden Y."/>
            <person name="Fujitsuka N."/>
            <person name="Fukunaka R."/>
            <person name="Hamada M."/>
            <person name="Harada C."/>
            <person name="Hayashi A."/>
            <person name="Hijishita S."/>
            <person name="Honda M."/>
            <person name="Hosokawa S."/>
            <person name="Ichikawa Y."/>
            <person name="Idonuma A."/>
            <person name="Iijima M."/>
            <person name="Ikeda M."/>
            <person name="Ikeno M."/>
            <person name="Ito K."/>
            <person name="Ito S."/>
            <person name="Ito T."/>
            <person name="Ito Y."/>
            <person name="Ito Y."/>
            <person name="Iwabuchi A."/>
            <person name="Kamiya K."/>
            <person name="Karasawa W."/>
            <person name="Kurita K."/>
            <person name="Katagiri S."/>
            <person name="Kikuta A."/>
            <person name="Kobayashi H."/>
            <person name="Kobayashi N."/>
            <person name="Machita K."/>
            <person name="Maehara T."/>
            <person name="Masukawa M."/>
            <person name="Mizubayashi T."/>
            <person name="Mukai Y."/>
            <person name="Nagasaki H."/>
            <person name="Nagata Y."/>
            <person name="Naito S."/>
            <person name="Nakashima M."/>
            <person name="Nakama Y."/>
            <person name="Nakamichi Y."/>
            <person name="Nakamura M."/>
            <person name="Meguro A."/>
            <person name="Negishi M."/>
            <person name="Ohta I."/>
            <person name="Ohta T."/>
            <person name="Okamoto M."/>
            <person name="Ono N."/>
            <person name="Saji S."/>
            <person name="Sakaguchi M."/>
            <person name="Sakai K."/>
            <person name="Shibata M."/>
            <person name="Shimokawa T."/>
            <person name="Song J."/>
            <person name="Takazaki Y."/>
            <person name="Terasawa K."/>
            <person name="Tsugane M."/>
            <person name="Tsuji K."/>
            <person name="Ueda S."/>
            <person name="Waki K."/>
            <person name="Yamagata H."/>
            <person name="Yamamoto M."/>
            <person name="Yamamoto S."/>
            <person name="Yamane H."/>
            <person name="Yoshiki S."/>
            <person name="Yoshihara R."/>
            <person name="Yukawa K."/>
            <person name="Zhong H."/>
            <person name="Yano M."/>
            <person name="Yuan Q."/>
            <person name="Ouyang S."/>
            <person name="Liu J."/>
            <person name="Jones K.M."/>
            <person name="Gansberger K."/>
            <person name="Moffat K."/>
            <person name="Hill J."/>
            <person name="Bera J."/>
            <person name="Fadrosh D."/>
            <person name="Jin S."/>
            <person name="Johri S."/>
            <person name="Kim M."/>
            <person name="Overton L."/>
            <person name="Reardon M."/>
            <person name="Tsitrin T."/>
            <person name="Vuong H."/>
            <person name="Weaver B."/>
            <person name="Ciecko A."/>
            <person name="Tallon L."/>
            <person name="Jackson J."/>
            <person name="Pai G."/>
            <person name="Aken S.V."/>
            <person name="Utterback T."/>
            <person name="Reidmuller S."/>
            <person name="Feldblyum T."/>
            <person name="Hsiao J."/>
            <person name="Zismann V."/>
            <person name="Iobst S."/>
            <person name="de Vazeille A.R."/>
            <person name="Buell C.R."/>
            <person name="Ying K."/>
            <person name="Li Y."/>
            <person name="Lu T."/>
            <person name="Huang Y."/>
            <person name="Zhao Q."/>
            <person name="Feng Q."/>
            <person name="Zhang L."/>
            <person name="Zhu J."/>
            <person name="Weng Q."/>
            <person name="Mu J."/>
            <person name="Lu Y."/>
            <person name="Fan D."/>
            <person name="Liu Y."/>
            <person name="Guan J."/>
            <person name="Zhang Y."/>
            <person name="Yu S."/>
            <person name="Liu X."/>
            <person name="Zhang Y."/>
            <person name="Hong G."/>
            <person name="Han B."/>
            <person name="Choisne N."/>
            <person name="Demange N."/>
            <person name="Orjeda G."/>
            <person name="Samain S."/>
            <person name="Cattolico L."/>
            <person name="Pelletier E."/>
            <person name="Couloux A."/>
            <person name="Segurens B."/>
            <person name="Wincker P."/>
            <person name="D'Hont A."/>
            <person name="Scarpelli C."/>
            <person name="Weissenbach J."/>
            <person name="Salanoubat M."/>
            <person name="Quetier F."/>
            <person name="Yu Y."/>
            <person name="Kim H.R."/>
            <person name="Rambo T."/>
            <person name="Currie J."/>
            <person name="Collura K."/>
            <person name="Luo M."/>
            <person name="Yang T."/>
            <person name="Ammiraju J.S.S."/>
            <person name="Engler F."/>
            <person name="Soderlund C."/>
            <person name="Wing R.A."/>
            <person name="Palmer L.E."/>
            <person name="de la Bastide M."/>
            <person name="Spiegel L."/>
            <person name="Nascimento L."/>
            <person name="Zutavern T."/>
            <person name="O'Shaughnessy A."/>
            <person name="Dike S."/>
            <person name="Dedhia N."/>
            <person name="Preston R."/>
            <person name="Balija V."/>
            <person name="McCombie W.R."/>
            <person name="Chow T."/>
            <person name="Chen H."/>
            <person name="Chung M."/>
            <person name="Chen C."/>
            <person name="Shaw J."/>
            <person name="Wu H."/>
            <person name="Hsiao K."/>
            <person name="Chao Y."/>
            <person name="Chu M."/>
            <person name="Cheng C."/>
            <person name="Hour A."/>
            <person name="Lee P."/>
            <person name="Lin S."/>
            <person name="Lin Y."/>
            <person name="Liou J."/>
            <person name="Liu S."/>
            <person name="Hsing Y."/>
            <person name="Raghuvanshi S."/>
            <person name="Mohanty A."/>
            <person name="Bharti A.K."/>
            <person name="Gaur A."/>
            <person name="Gupta V."/>
            <person name="Kumar D."/>
            <person name="Ravi V."/>
            <person name="Vij S."/>
            <person name="Kapur A."/>
            <person name="Khurana P."/>
            <person name="Khurana P."/>
            <person name="Khurana J.P."/>
            <person name="Tyagi A.K."/>
            <person name="Gaikwad K."/>
            <person name="Singh A."/>
            <person name="Dalal V."/>
            <person name="Srivastava S."/>
            <person name="Dixit A."/>
            <person name="Pal A.K."/>
            <person name="Ghazi I.A."/>
            <person name="Yadav M."/>
            <person name="Pandit A."/>
            <person name="Bhargava A."/>
            <person name="Sureshbabu K."/>
            <person name="Batra K."/>
            <person name="Sharma T.R."/>
            <person name="Mohapatra T."/>
            <person name="Singh N.K."/>
            <person name="Messing J."/>
            <person name="Nelson A.B."/>
            <person name="Fuks G."/>
            <person name="Kavchok S."/>
            <person name="Keizer G."/>
            <person name="Linton E."/>
            <person name="Llaca V."/>
            <person name="Song R."/>
            <person name="Tanyolac B."/>
            <person name="Young S."/>
            <person name="Ho-Il K."/>
            <person name="Hahn J.H."/>
            <person name="Sangsakoo G."/>
            <person name="Vanavichit A."/>
            <person name="de Mattos Luiz.A.T."/>
            <person name="Zimmer P.D."/>
            <person name="Malone G."/>
            <person name="Dellagostin O."/>
            <person name="de Oliveira A.C."/>
            <person name="Bevan M."/>
            <person name="Bancroft I."/>
            <person name="Minx P."/>
            <person name="Cordum H."/>
            <person name="Wilson R."/>
            <person name="Cheng Z."/>
            <person name="Jin W."/>
            <person name="Jiang J."/>
            <person name="Leong S.A."/>
            <person name="Iwama H."/>
            <person name="Gojobori T."/>
            <person name="Itoh T."/>
            <person name="Niimura Y."/>
            <person name="Fujii Y."/>
            <person name="Habara T."/>
            <person name="Sakai H."/>
            <person name="Sato Y."/>
            <person name="Wilson G."/>
            <person name="Kumar K."/>
            <person name="McCouch S."/>
            <person name="Juretic N."/>
            <person name="Hoen D."/>
            <person name="Wright S."/>
            <person name="Bruskiewich R."/>
            <person name="Bureau T."/>
            <person name="Miyao A."/>
            <person name="Hirochika H."/>
            <person name="Nishikawa T."/>
            <person name="Kadowaki K."/>
            <person name="Sugiura M."/>
            <person name="Burr B."/>
            <person name="Sasaki T."/>
        </authorList>
    </citation>
    <scope>NUCLEOTIDE SEQUENCE [LARGE SCALE GENOMIC DNA]</scope>
    <source>
        <strain evidence="16">cv. Nipponbare</strain>
    </source>
</reference>
<evidence type="ECO:0000256" key="12">
    <source>
        <dbReference type="ARBA" id="ARBA00023136"/>
    </source>
</evidence>
<dbReference type="GO" id="GO:0008320">
    <property type="term" value="F:protein transmembrane transporter activity"/>
    <property type="evidence" value="ECO:0000318"/>
    <property type="project" value="GO_Central"/>
</dbReference>
<dbReference type="SMR" id="A0A0P0V1K5"/>
<keyword evidence="6" id="KW-1000">Mitochondrion outer membrane</keyword>
<keyword evidence="7" id="KW-0653">Protein transport</keyword>
<dbReference type="InterPro" id="IPR037930">
    <property type="entry name" value="Tom40"/>
</dbReference>
<gene>
    <name evidence="15" type="ordered locus">Os01g0276200</name>
    <name evidence="15" type="ORF">OSNPB_010276200</name>
</gene>
<dbReference type="Pfam" id="PF01459">
    <property type="entry name" value="Porin_3"/>
    <property type="match status" value="1"/>
</dbReference>
<accession>A0A0P0V1K5</accession>
<evidence type="ECO:0000256" key="4">
    <source>
        <dbReference type="ARBA" id="ARBA00022452"/>
    </source>
</evidence>
<evidence type="ECO:0000256" key="14">
    <source>
        <dbReference type="SAM" id="MobiDB-lite"/>
    </source>
</evidence>
<feature type="compositionally biased region" description="Pro residues" evidence="14">
    <location>
        <begin position="52"/>
        <end position="64"/>
    </location>
</feature>
<keyword evidence="16" id="KW-1185">Reference proteome</keyword>
<dbReference type="PANTHER" id="PTHR10802">
    <property type="entry name" value="MITOCHONDRIAL IMPORT RECEPTOR SUBUNIT TOM40"/>
    <property type="match status" value="1"/>
</dbReference>
<comment type="function">
    <text evidence="13">Central component of the receptor complex responsible for the recognition and translocation of cytosolically synthesized mitochondrial preproteins. Together with TOM22 functions as the transit peptide receptor at the surface of the mitochondrion outer membrane and facilitates the movement of preproteins into the translocation pore. Directly involved in the pore formation.</text>
</comment>
<feature type="compositionally biased region" description="Basic and acidic residues" evidence="14">
    <location>
        <begin position="135"/>
        <end position="144"/>
    </location>
</feature>
<dbReference type="AlphaFoldDB" id="A0A0P0V1K5"/>
<evidence type="ECO:0000313" key="15">
    <source>
        <dbReference type="EMBL" id="BAS71548.1"/>
    </source>
</evidence>
<evidence type="ECO:0000256" key="7">
    <source>
        <dbReference type="ARBA" id="ARBA00022927"/>
    </source>
</evidence>
<dbReference type="GO" id="GO:0005742">
    <property type="term" value="C:mitochondrial outer membrane translocase complex"/>
    <property type="evidence" value="ECO:0000318"/>
    <property type="project" value="GO_Central"/>
</dbReference>
<organism evidence="15 16">
    <name type="scientific">Oryza sativa subsp. japonica</name>
    <name type="common">Rice</name>
    <dbReference type="NCBI Taxonomy" id="39947"/>
    <lineage>
        <taxon>Eukaryota</taxon>
        <taxon>Viridiplantae</taxon>
        <taxon>Streptophyta</taxon>
        <taxon>Embryophyta</taxon>
        <taxon>Tracheophyta</taxon>
        <taxon>Spermatophyta</taxon>
        <taxon>Magnoliopsida</taxon>
        <taxon>Liliopsida</taxon>
        <taxon>Poales</taxon>
        <taxon>Poaceae</taxon>
        <taxon>BOP clade</taxon>
        <taxon>Oryzoideae</taxon>
        <taxon>Oryzeae</taxon>
        <taxon>Oryzinae</taxon>
        <taxon>Oryza</taxon>
        <taxon>Oryza sativa</taxon>
    </lineage>
</organism>
<evidence type="ECO:0000256" key="2">
    <source>
        <dbReference type="ARBA" id="ARBA00010510"/>
    </source>
</evidence>
<evidence type="ECO:0000256" key="5">
    <source>
        <dbReference type="ARBA" id="ARBA00022692"/>
    </source>
</evidence>
<feature type="non-terminal residue" evidence="15">
    <location>
        <position position="414"/>
    </location>
</feature>
<comment type="subcellular location">
    <subcellularLocation>
        <location evidence="1">Mitochondrion outer membrane</location>
        <topology evidence="1">Multi-pass membrane protein</topology>
    </subcellularLocation>
</comment>
<reference evidence="15 16" key="3">
    <citation type="journal article" date="2013" name="Rice">
        <title>Improvement of the Oryza sativa Nipponbare reference genome using next generation sequence and optical map data.</title>
        <authorList>
            <person name="Kawahara Y."/>
            <person name="de la Bastide M."/>
            <person name="Hamilton J.P."/>
            <person name="Kanamori H."/>
            <person name="McCombie W.R."/>
            <person name="Ouyang S."/>
            <person name="Schwartz D.C."/>
            <person name="Tanaka T."/>
            <person name="Wu J."/>
            <person name="Zhou S."/>
            <person name="Childs K.L."/>
            <person name="Davidson R.M."/>
            <person name="Lin H."/>
            <person name="Quesada-Ocampo L."/>
            <person name="Vaillancourt B."/>
            <person name="Sakai H."/>
            <person name="Lee S.S."/>
            <person name="Kim J."/>
            <person name="Numa H."/>
            <person name="Itoh T."/>
            <person name="Buell C.R."/>
            <person name="Matsumoto T."/>
        </authorList>
    </citation>
    <scope>NUCLEOTIDE SEQUENCE [LARGE SCALE GENOMIC DNA]</scope>
    <source>
        <strain evidence="16">cv. Nipponbare</strain>
    </source>
</reference>
<evidence type="ECO:0000256" key="9">
    <source>
        <dbReference type="ARBA" id="ARBA00023065"/>
    </source>
</evidence>
<evidence type="ECO:0000313" key="16">
    <source>
        <dbReference type="Proteomes" id="UP000059680"/>
    </source>
</evidence>
<protein>
    <submittedName>
        <fullName evidence="15">Os01g0276200 protein</fullName>
    </submittedName>
</protein>
<feature type="region of interest" description="Disordered" evidence="14">
    <location>
        <begin position="25"/>
        <end position="157"/>
    </location>
</feature>
<dbReference type="CDD" id="cd07305">
    <property type="entry name" value="Porin3_Tom40"/>
    <property type="match status" value="1"/>
</dbReference>
<keyword evidence="11" id="KW-0496">Mitochondrion</keyword>
<sequence>LGYFAFTKILSLNSGQQKIGSVYLKPKKESSPSQIQRTNPDANPTGVRRLPAPSPSTPPTPENPPKTHTTTRIRPTPSLAPPPPPPPPKSQARRHRHGRGRQPRLRRGPASPTHGLRALRGPRGRGGAATGGEGRGGRRGEGGLHEPPLPRPLRGDPARGLHGFGCIVTILVRLSVSMGSMELPSQGADVIKVPTSNYEFGANFMDPKMMLIGRVSHDGRVTARVKCDLLENLCLKINAQLTNEPHYSQGMFSFDYKGKDFRSQFQLGNNAFYGGNYIQSVTKNLSLGTEAFWLGQQRKSGVGFVARYDTKKMVATGQIATTGLVSLSYVQKVSEKVSLASDFMYNHMAKDVTASFGYDYMLRQCRLRGKIDTNGVVSALLEERLTPGVNFVLSAELDHWKKDYKFGFGMVLGE</sequence>
<keyword evidence="8" id="KW-0007">Acetylation</keyword>
<dbReference type="InParanoid" id="A0A0P0V1K5"/>
<feature type="compositionally biased region" description="Gly residues" evidence="14">
    <location>
        <begin position="124"/>
        <end position="134"/>
    </location>
</feature>
<feature type="compositionally biased region" description="Polar residues" evidence="14">
    <location>
        <begin position="31"/>
        <end position="42"/>
    </location>
</feature>
<dbReference type="InterPro" id="IPR023614">
    <property type="entry name" value="Porin_dom_sf"/>
</dbReference>
<evidence type="ECO:0000256" key="1">
    <source>
        <dbReference type="ARBA" id="ARBA00004374"/>
    </source>
</evidence>
<evidence type="ECO:0000256" key="3">
    <source>
        <dbReference type="ARBA" id="ARBA00022448"/>
    </source>
</evidence>
<keyword evidence="10" id="KW-0626">Porin</keyword>
<dbReference type="Proteomes" id="UP000059680">
    <property type="component" value="Chromosome 1"/>
</dbReference>
<keyword evidence="9" id="KW-0406">Ion transport</keyword>
<feature type="compositionally biased region" description="Pro residues" evidence="14">
    <location>
        <begin position="78"/>
        <end position="89"/>
    </location>
</feature>
<evidence type="ECO:0000256" key="11">
    <source>
        <dbReference type="ARBA" id="ARBA00023128"/>
    </source>
</evidence>
<dbReference type="Gene3D" id="2.40.160.10">
    <property type="entry name" value="Porin"/>
    <property type="match status" value="1"/>
</dbReference>
<evidence type="ECO:0007829" key="18">
    <source>
        <dbReference type="ProteomicsDB" id="A0A0P0V1K5"/>
    </source>
</evidence>
<dbReference type="InterPro" id="IPR027246">
    <property type="entry name" value="Porin_Euk/Tom40"/>
</dbReference>
<dbReference type="GO" id="GO:0046930">
    <property type="term" value="C:pore complex"/>
    <property type="evidence" value="ECO:0007669"/>
    <property type="project" value="UniProtKB-KW"/>
</dbReference>
<dbReference type="PaxDb" id="39947-A0A0P0V1K5"/>
<dbReference type="GO" id="GO:0006811">
    <property type="term" value="P:monoatomic ion transport"/>
    <property type="evidence" value="ECO:0007669"/>
    <property type="project" value="UniProtKB-KW"/>
</dbReference>
<keyword evidence="4" id="KW-1134">Transmembrane beta strand</keyword>
<evidence type="ECO:0000256" key="13">
    <source>
        <dbReference type="ARBA" id="ARBA00058612"/>
    </source>
</evidence>
<dbReference type="eggNOG" id="KOG3296">
    <property type="taxonomic scope" value="Eukaryota"/>
</dbReference>
<keyword evidence="3" id="KW-0813">Transport</keyword>
<reference evidence="15 16" key="2">
    <citation type="journal article" date="2013" name="Plant Cell Physiol.">
        <title>Rice Annotation Project Database (RAP-DB): an integrative and interactive database for rice genomics.</title>
        <authorList>
            <person name="Sakai H."/>
            <person name="Lee S.S."/>
            <person name="Tanaka T."/>
            <person name="Numa H."/>
            <person name="Kim J."/>
            <person name="Kawahara Y."/>
            <person name="Wakimoto H."/>
            <person name="Yang C.C."/>
            <person name="Iwamoto M."/>
            <person name="Abe T."/>
            <person name="Yamada Y."/>
            <person name="Muto A."/>
            <person name="Inokuchi H."/>
            <person name="Ikemura T."/>
            <person name="Matsumoto T."/>
            <person name="Sasaki T."/>
            <person name="Itoh T."/>
        </authorList>
    </citation>
    <scope>NUCLEOTIDE SEQUENCE [LARGE SCALE GENOMIC DNA]</scope>
    <source>
        <strain evidence="16">cv. Nipponbare</strain>
    </source>
</reference>
<dbReference type="GO" id="GO:0030150">
    <property type="term" value="P:protein import into mitochondrial matrix"/>
    <property type="evidence" value="ECO:0000318"/>
    <property type="project" value="GO_Central"/>
</dbReference>
<dbReference type="STRING" id="39947.A0A0P0V1K5"/>
<keyword evidence="17 18" id="KW-1267">Proteomics identification</keyword>
<dbReference type="GO" id="GO:0015288">
    <property type="term" value="F:porin activity"/>
    <property type="evidence" value="ECO:0007669"/>
    <property type="project" value="UniProtKB-KW"/>
</dbReference>
<dbReference type="EMBL" id="AP014957">
    <property type="protein sequence ID" value="BAS71548.1"/>
    <property type="molecule type" value="Genomic_DNA"/>
</dbReference>
<dbReference type="Gramene" id="Os01t0276200-00">
    <property type="protein sequence ID" value="Os01t0276200-00"/>
    <property type="gene ID" value="Os01g0276200"/>
</dbReference>
<proteinExistence type="evidence at protein level"/>